<dbReference type="Pfam" id="PF00067">
    <property type="entry name" value="p450"/>
    <property type="match status" value="1"/>
</dbReference>
<name>A0AAD6IWS8_DREDA</name>
<proteinExistence type="inferred from homology"/>
<dbReference type="PROSITE" id="PS00086">
    <property type="entry name" value="CYTOCHROME_P450"/>
    <property type="match status" value="1"/>
</dbReference>
<keyword evidence="3 8" id="KW-0349">Heme</keyword>
<dbReference type="InterPro" id="IPR017972">
    <property type="entry name" value="Cyt_P450_CS"/>
</dbReference>
<keyword evidence="11" id="KW-1185">Reference proteome</keyword>
<keyword evidence="6 8" id="KW-0408">Iron</keyword>
<accession>A0AAD6IWS8</accession>
<protein>
    <submittedName>
        <fullName evidence="10">Cytochrome P450 monooxygenase CLM2</fullName>
    </submittedName>
</protein>
<reference evidence="10" key="1">
    <citation type="submission" date="2023-01" db="EMBL/GenBank/DDBJ databases">
        <title>The chitinases involved in constricting ring structure development in the nematode-trapping fungus Drechslerella dactyloides.</title>
        <authorList>
            <person name="Wang R."/>
            <person name="Zhang L."/>
            <person name="Tang P."/>
            <person name="Li S."/>
            <person name="Liang L."/>
        </authorList>
    </citation>
    <scope>NUCLEOTIDE SEQUENCE</scope>
    <source>
        <strain evidence="10">YMF1.00031</strain>
    </source>
</reference>
<evidence type="ECO:0000256" key="6">
    <source>
        <dbReference type="ARBA" id="ARBA00023004"/>
    </source>
</evidence>
<dbReference type="AlphaFoldDB" id="A0AAD6IWS8"/>
<evidence type="ECO:0000256" key="3">
    <source>
        <dbReference type="ARBA" id="ARBA00022617"/>
    </source>
</evidence>
<evidence type="ECO:0000256" key="2">
    <source>
        <dbReference type="ARBA" id="ARBA00010617"/>
    </source>
</evidence>
<dbReference type="Gene3D" id="1.10.630.10">
    <property type="entry name" value="Cytochrome P450"/>
    <property type="match status" value="1"/>
</dbReference>
<evidence type="ECO:0000256" key="4">
    <source>
        <dbReference type="ARBA" id="ARBA00022723"/>
    </source>
</evidence>
<dbReference type="InterPro" id="IPR001128">
    <property type="entry name" value="Cyt_P450"/>
</dbReference>
<dbReference type="GO" id="GO:0004497">
    <property type="term" value="F:monooxygenase activity"/>
    <property type="evidence" value="ECO:0007669"/>
    <property type="project" value="UniProtKB-KW"/>
</dbReference>
<evidence type="ECO:0000313" key="11">
    <source>
        <dbReference type="Proteomes" id="UP001221413"/>
    </source>
</evidence>
<organism evidence="10 11">
    <name type="scientific">Drechslerella dactyloides</name>
    <name type="common">Nematode-trapping fungus</name>
    <name type="synonym">Arthrobotrys dactyloides</name>
    <dbReference type="NCBI Taxonomy" id="74499"/>
    <lineage>
        <taxon>Eukaryota</taxon>
        <taxon>Fungi</taxon>
        <taxon>Dikarya</taxon>
        <taxon>Ascomycota</taxon>
        <taxon>Pezizomycotina</taxon>
        <taxon>Orbiliomycetes</taxon>
        <taxon>Orbiliales</taxon>
        <taxon>Orbiliaceae</taxon>
        <taxon>Drechslerella</taxon>
    </lineage>
</organism>
<dbReference type="PRINTS" id="PR00385">
    <property type="entry name" value="P450"/>
</dbReference>
<gene>
    <name evidence="10" type="ORF">Dda_4386</name>
</gene>
<dbReference type="GO" id="GO:0020037">
    <property type="term" value="F:heme binding"/>
    <property type="evidence" value="ECO:0007669"/>
    <property type="project" value="InterPro"/>
</dbReference>
<comment type="similarity">
    <text evidence="2 9">Belongs to the cytochrome P450 family.</text>
</comment>
<comment type="caution">
    <text evidence="10">The sequence shown here is derived from an EMBL/GenBank/DDBJ whole genome shotgun (WGS) entry which is preliminary data.</text>
</comment>
<evidence type="ECO:0000256" key="5">
    <source>
        <dbReference type="ARBA" id="ARBA00023002"/>
    </source>
</evidence>
<dbReference type="PANTHER" id="PTHR46300">
    <property type="entry name" value="P450, PUTATIVE (EUROFUNG)-RELATED-RELATED"/>
    <property type="match status" value="1"/>
</dbReference>
<dbReference type="InterPro" id="IPR050364">
    <property type="entry name" value="Cytochrome_P450_fung"/>
</dbReference>
<evidence type="ECO:0000256" key="8">
    <source>
        <dbReference type="PIRSR" id="PIRSR602401-1"/>
    </source>
</evidence>
<dbReference type="PRINTS" id="PR00463">
    <property type="entry name" value="EP450I"/>
</dbReference>
<dbReference type="GO" id="GO:0005506">
    <property type="term" value="F:iron ion binding"/>
    <property type="evidence" value="ECO:0007669"/>
    <property type="project" value="InterPro"/>
</dbReference>
<keyword evidence="4 8" id="KW-0479">Metal-binding</keyword>
<comment type="cofactor">
    <cofactor evidence="1 8">
        <name>heme</name>
        <dbReference type="ChEBI" id="CHEBI:30413"/>
    </cofactor>
</comment>
<keyword evidence="5 9" id="KW-0560">Oxidoreductase</keyword>
<evidence type="ECO:0000256" key="9">
    <source>
        <dbReference type="RuleBase" id="RU000461"/>
    </source>
</evidence>
<dbReference type="GO" id="GO:0016705">
    <property type="term" value="F:oxidoreductase activity, acting on paired donors, with incorporation or reduction of molecular oxygen"/>
    <property type="evidence" value="ECO:0007669"/>
    <property type="project" value="InterPro"/>
</dbReference>
<dbReference type="PANTHER" id="PTHR46300:SF7">
    <property type="entry name" value="P450, PUTATIVE (EUROFUNG)-RELATED"/>
    <property type="match status" value="1"/>
</dbReference>
<dbReference type="SUPFAM" id="SSF48264">
    <property type="entry name" value="Cytochrome P450"/>
    <property type="match status" value="1"/>
</dbReference>
<evidence type="ECO:0000313" key="10">
    <source>
        <dbReference type="EMBL" id="KAJ6260163.1"/>
    </source>
</evidence>
<keyword evidence="7 9" id="KW-0503">Monooxygenase</keyword>
<feature type="binding site" description="axial binding residue" evidence="8">
    <location>
        <position position="130"/>
    </location>
    <ligand>
        <name>heme</name>
        <dbReference type="ChEBI" id="CHEBI:30413"/>
    </ligand>
    <ligandPart>
        <name>Fe</name>
        <dbReference type="ChEBI" id="CHEBI:18248"/>
    </ligandPart>
</feature>
<evidence type="ECO:0000256" key="1">
    <source>
        <dbReference type="ARBA" id="ARBA00001971"/>
    </source>
</evidence>
<dbReference type="Proteomes" id="UP001221413">
    <property type="component" value="Unassembled WGS sequence"/>
</dbReference>
<dbReference type="InterPro" id="IPR036396">
    <property type="entry name" value="Cyt_P450_sf"/>
</dbReference>
<evidence type="ECO:0000256" key="7">
    <source>
        <dbReference type="ARBA" id="ARBA00023033"/>
    </source>
</evidence>
<sequence>MRFFFLAMKLHPEVKEKATDEIDHIITKDRPRLPTLEDRANMPYITALLKETLRWMPIAPLSLPHAVDREIEFRGYRIPESAVLLPSIGCFSLDSSVYPNPTLFDPERFLSPNPELSPETFVFGFGKRICPGIHLAEASLFLAIAQSLAVFDIKKPNDAISGKAIDPVLNSTPGIVTYPIDYLCDITPRSEKHRQLVLAVDKEHPWDERNAKFIQGINTKNV</sequence>
<dbReference type="EMBL" id="JAQGDS010000005">
    <property type="protein sequence ID" value="KAJ6260163.1"/>
    <property type="molecule type" value="Genomic_DNA"/>
</dbReference>
<dbReference type="InterPro" id="IPR002401">
    <property type="entry name" value="Cyt_P450_E_grp-I"/>
</dbReference>